<dbReference type="InterPro" id="IPR032528">
    <property type="entry name" value="Ribosom_S30AE_C"/>
</dbReference>
<proteinExistence type="predicted"/>
<dbReference type="Proteomes" id="UP000294947">
    <property type="component" value="Unassembled WGS sequence"/>
</dbReference>
<dbReference type="InterPro" id="IPR003489">
    <property type="entry name" value="RHF/RaiA"/>
</dbReference>
<dbReference type="OrthoDB" id="3825664at2"/>
<dbReference type="Gene3D" id="3.30.505.50">
    <property type="entry name" value="Sigma 54 modulation/S30EA ribosomal protein, C-terminal domain"/>
    <property type="match status" value="2"/>
</dbReference>
<evidence type="ECO:0000259" key="2">
    <source>
        <dbReference type="Pfam" id="PF16321"/>
    </source>
</evidence>
<evidence type="ECO:0000313" key="4">
    <source>
        <dbReference type="Proteomes" id="UP000294947"/>
    </source>
</evidence>
<dbReference type="PANTHER" id="PTHR33231">
    <property type="entry name" value="30S RIBOSOMAL PROTEIN"/>
    <property type="match status" value="1"/>
</dbReference>
<dbReference type="PANTHER" id="PTHR33231:SF1">
    <property type="entry name" value="30S RIBOSOMAL PROTEIN"/>
    <property type="match status" value="1"/>
</dbReference>
<feature type="domain" description="Sigma 54 modulation/S30EA ribosomal protein C-terminal" evidence="2">
    <location>
        <begin position="136"/>
        <end position="185"/>
    </location>
</feature>
<dbReference type="AlphaFoldDB" id="A0A4R4YAT8"/>
<dbReference type="InterPro" id="IPR036567">
    <property type="entry name" value="RHF-like"/>
</dbReference>
<evidence type="ECO:0000256" key="1">
    <source>
        <dbReference type="ARBA" id="ARBA00022845"/>
    </source>
</evidence>
<name>A0A4R4YAT8_9PSEU</name>
<dbReference type="Pfam" id="PF16321">
    <property type="entry name" value="Ribosom_S30AE_C"/>
    <property type="match status" value="2"/>
</dbReference>
<keyword evidence="1" id="KW-0810">Translation regulation</keyword>
<organism evidence="3 4">
    <name type="scientific">Saccharopolyspora elongata</name>
    <dbReference type="NCBI Taxonomy" id="2530387"/>
    <lineage>
        <taxon>Bacteria</taxon>
        <taxon>Bacillati</taxon>
        <taxon>Actinomycetota</taxon>
        <taxon>Actinomycetes</taxon>
        <taxon>Pseudonocardiales</taxon>
        <taxon>Pseudonocardiaceae</taxon>
        <taxon>Saccharopolyspora</taxon>
    </lineage>
</organism>
<evidence type="ECO:0000313" key="3">
    <source>
        <dbReference type="EMBL" id="TDD40879.1"/>
    </source>
</evidence>
<feature type="domain" description="Sigma 54 modulation/S30EA ribosomal protein C-terminal" evidence="2">
    <location>
        <begin position="211"/>
        <end position="255"/>
    </location>
</feature>
<protein>
    <submittedName>
        <fullName evidence="3">HPF/RaiA family ribosome-associated protein</fullName>
    </submittedName>
</protein>
<dbReference type="GO" id="GO:0045900">
    <property type="term" value="P:negative regulation of translational elongation"/>
    <property type="evidence" value="ECO:0007669"/>
    <property type="project" value="TreeGrafter"/>
</dbReference>
<reference evidence="3 4" key="1">
    <citation type="submission" date="2019-03" db="EMBL/GenBank/DDBJ databases">
        <title>Draft genome sequences of novel Actinobacteria.</title>
        <authorList>
            <person name="Sahin N."/>
            <person name="Ay H."/>
            <person name="Saygin H."/>
        </authorList>
    </citation>
    <scope>NUCLEOTIDE SEQUENCE [LARGE SCALE GENOMIC DNA]</scope>
    <source>
        <strain evidence="3 4">7K502</strain>
    </source>
</reference>
<comment type="caution">
    <text evidence="3">The sequence shown here is derived from an EMBL/GenBank/DDBJ whole genome shotgun (WGS) entry which is preliminary data.</text>
</comment>
<dbReference type="GO" id="GO:0043024">
    <property type="term" value="F:ribosomal small subunit binding"/>
    <property type="evidence" value="ECO:0007669"/>
    <property type="project" value="TreeGrafter"/>
</dbReference>
<dbReference type="EMBL" id="SMKW01000066">
    <property type="protein sequence ID" value="TDD40879.1"/>
    <property type="molecule type" value="Genomic_DNA"/>
</dbReference>
<accession>A0A4R4YAT8</accession>
<dbReference type="SUPFAM" id="SSF69754">
    <property type="entry name" value="Ribosome binding protein Y (YfiA homologue)"/>
    <property type="match status" value="1"/>
</dbReference>
<dbReference type="Gene3D" id="3.30.160.100">
    <property type="entry name" value="Ribosome hibernation promotion factor-like"/>
    <property type="match status" value="1"/>
</dbReference>
<dbReference type="Pfam" id="PF02482">
    <property type="entry name" value="Ribosomal_S30AE"/>
    <property type="match status" value="1"/>
</dbReference>
<dbReference type="GO" id="GO:0022627">
    <property type="term" value="C:cytosolic small ribosomal subunit"/>
    <property type="evidence" value="ECO:0007669"/>
    <property type="project" value="TreeGrafter"/>
</dbReference>
<dbReference type="InterPro" id="IPR038416">
    <property type="entry name" value="Ribosom_S30AE_C_sf"/>
</dbReference>
<sequence>MRTGVAQNVPISVQVTGEVAPGIADYAERRVRSALRYAHEPVLHARVRVQRHGDPAVARPITAQANLDVNGRIVRVQVAGSVATEALDLLRDRLQHRLEHIARRRKRGAVVEPHEWRHGGEPAHRPSYFPRPPDQCEVVRHKSFTLARCDVDEAVFEMEVMDYDFHLFTELGSEQDSVLYRTPDGYRLAQVDPHPAELAEHFTPVTVSERPPPVLTTVEAAERLGTLGLPFLFYLDGERGRSAVLYRRYDGHYGLITPAE</sequence>
<keyword evidence="4" id="KW-1185">Reference proteome</keyword>
<gene>
    <name evidence="3" type="ORF">E1288_34455</name>
</gene>
<dbReference type="InterPro" id="IPR050574">
    <property type="entry name" value="HPF/YfiA_ribosome-assoc"/>
</dbReference>